<proteinExistence type="predicted"/>
<evidence type="ECO:0000313" key="1">
    <source>
        <dbReference type="EMBL" id="KIH52815.1"/>
    </source>
</evidence>
<keyword evidence="2" id="KW-1185">Reference proteome</keyword>
<name>A0A0C2FW60_9BILA</name>
<dbReference type="OrthoDB" id="5870799at2759"/>
<accession>A0A0C2FW60</accession>
<dbReference type="AlphaFoldDB" id="A0A0C2FW60"/>
<evidence type="ECO:0000313" key="2">
    <source>
        <dbReference type="Proteomes" id="UP000054047"/>
    </source>
</evidence>
<dbReference type="EMBL" id="KN742731">
    <property type="protein sequence ID" value="KIH52815.1"/>
    <property type="molecule type" value="Genomic_DNA"/>
</dbReference>
<organism evidence="1 2">
    <name type="scientific">Ancylostoma duodenale</name>
    <dbReference type="NCBI Taxonomy" id="51022"/>
    <lineage>
        <taxon>Eukaryota</taxon>
        <taxon>Metazoa</taxon>
        <taxon>Ecdysozoa</taxon>
        <taxon>Nematoda</taxon>
        <taxon>Chromadorea</taxon>
        <taxon>Rhabditida</taxon>
        <taxon>Rhabditina</taxon>
        <taxon>Rhabditomorpha</taxon>
        <taxon>Strongyloidea</taxon>
        <taxon>Ancylostomatidae</taxon>
        <taxon>Ancylostomatinae</taxon>
        <taxon>Ancylostoma</taxon>
    </lineage>
</organism>
<protein>
    <submittedName>
        <fullName evidence="1">Uncharacterized protein</fullName>
    </submittedName>
</protein>
<reference evidence="1 2" key="1">
    <citation type="submission" date="2013-12" db="EMBL/GenBank/DDBJ databases">
        <title>Draft genome of the parsitic nematode Ancylostoma duodenale.</title>
        <authorList>
            <person name="Mitreva M."/>
        </authorList>
    </citation>
    <scope>NUCLEOTIDE SEQUENCE [LARGE SCALE GENOMIC DNA]</scope>
    <source>
        <strain evidence="1 2">Zhejiang</strain>
    </source>
</reference>
<dbReference type="Proteomes" id="UP000054047">
    <property type="component" value="Unassembled WGS sequence"/>
</dbReference>
<gene>
    <name evidence="1" type="ORF">ANCDUO_17075</name>
</gene>
<sequence length="88" mass="10350">MPYWDVRWDLRLPRPGDSVIFSENFFTKMRRRRAKQNFPKEAVPRGLNSHFRRLGVNDSLTSAIRASRAAQLLIMLYQLGQWKEGEGN</sequence>